<protein>
    <submittedName>
        <fullName evidence="2">Uncharacterized protein</fullName>
    </submittedName>
</protein>
<dbReference type="EMBL" id="JARKIB010000630">
    <property type="protein sequence ID" value="KAJ7696413.1"/>
    <property type="molecule type" value="Genomic_DNA"/>
</dbReference>
<feature type="compositionally biased region" description="Low complexity" evidence="1">
    <location>
        <begin position="1"/>
        <end position="20"/>
    </location>
</feature>
<reference evidence="2" key="1">
    <citation type="submission" date="2023-03" db="EMBL/GenBank/DDBJ databases">
        <title>Massive genome expansion in bonnet fungi (Mycena s.s.) driven by repeated elements and novel gene families across ecological guilds.</title>
        <authorList>
            <consortium name="Lawrence Berkeley National Laboratory"/>
            <person name="Harder C.B."/>
            <person name="Miyauchi S."/>
            <person name="Viragh M."/>
            <person name="Kuo A."/>
            <person name="Thoen E."/>
            <person name="Andreopoulos B."/>
            <person name="Lu D."/>
            <person name="Skrede I."/>
            <person name="Drula E."/>
            <person name="Henrissat B."/>
            <person name="Morin E."/>
            <person name="Kohler A."/>
            <person name="Barry K."/>
            <person name="LaButti K."/>
            <person name="Morin E."/>
            <person name="Salamov A."/>
            <person name="Lipzen A."/>
            <person name="Mereny Z."/>
            <person name="Hegedus B."/>
            <person name="Baldrian P."/>
            <person name="Stursova M."/>
            <person name="Weitz H."/>
            <person name="Taylor A."/>
            <person name="Grigoriev I.V."/>
            <person name="Nagy L.G."/>
            <person name="Martin F."/>
            <person name="Kauserud H."/>
        </authorList>
    </citation>
    <scope>NUCLEOTIDE SEQUENCE</scope>
    <source>
        <strain evidence="2">CBHHK182m</strain>
    </source>
</reference>
<evidence type="ECO:0000256" key="1">
    <source>
        <dbReference type="SAM" id="MobiDB-lite"/>
    </source>
</evidence>
<feature type="compositionally biased region" description="Acidic residues" evidence="1">
    <location>
        <begin position="24"/>
        <end position="34"/>
    </location>
</feature>
<organism evidence="2 3">
    <name type="scientific">Mycena metata</name>
    <dbReference type="NCBI Taxonomy" id="1033252"/>
    <lineage>
        <taxon>Eukaryota</taxon>
        <taxon>Fungi</taxon>
        <taxon>Dikarya</taxon>
        <taxon>Basidiomycota</taxon>
        <taxon>Agaricomycotina</taxon>
        <taxon>Agaricomycetes</taxon>
        <taxon>Agaricomycetidae</taxon>
        <taxon>Agaricales</taxon>
        <taxon>Marasmiineae</taxon>
        <taxon>Mycenaceae</taxon>
        <taxon>Mycena</taxon>
    </lineage>
</organism>
<feature type="region of interest" description="Disordered" evidence="1">
    <location>
        <begin position="237"/>
        <end position="272"/>
    </location>
</feature>
<evidence type="ECO:0000313" key="3">
    <source>
        <dbReference type="Proteomes" id="UP001215598"/>
    </source>
</evidence>
<feature type="region of interest" description="Disordered" evidence="1">
    <location>
        <begin position="1"/>
        <end position="97"/>
    </location>
</feature>
<gene>
    <name evidence="2" type="ORF">B0H16DRAFT_1485009</name>
</gene>
<evidence type="ECO:0000313" key="2">
    <source>
        <dbReference type="EMBL" id="KAJ7696413.1"/>
    </source>
</evidence>
<proteinExistence type="predicted"/>
<feature type="compositionally biased region" description="Basic and acidic residues" evidence="1">
    <location>
        <begin position="237"/>
        <end position="254"/>
    </location>
</feature>
<feature type="compositionally biased region" description="Acidic residues" evidence="1">
    <location>
        <begin position="50"/>
        <end position="78"/>
    </location>
</feature>
<dbReference type="AlphaFoldDB" id="A0AAD7DRD3"/>
<keyword evidence="3" id="KW-1185">Reference proteome</keyword>
<sequence length="272" mass="30225">MSSRASRASARKISTSISKIAVDDLADSDEETTDVDATLVVDDEKYEVGDKEDEQEEEESSQENNDDEEEFDGESEGGSDEHSGGSDDEDEVIVVPAKRKYKSSKTAVSDDEVVAKKRKTKSQTAEEPPREIEYKVLLFTAAQMKLKKSTRGAPVTEIVTLKSNETWPALRTYILAKINSTLKPAQLLFSNYTVTFTVPRQVSDPIHLNDEDKYEYLVKKALLIVKNPNAKIMVEPKIEQKENEMHVDETDAASKPKSGGKKTKSYIGSKGP</sequence>
<name>A0AAD7DRD3_9AGAR</name>
<accession>A0AAD7DRD3</accession>
<comment type="caution">
    <text evidence="2">The sequence shown here is derived from an EMBL/GenBank/DDBJ whole genome shotgun (WGS) entry which is preliminary data.</text>
</comment>
<dbReference type="Proteomes" id="UP001215598">
    <property type="component" value="Unassembled WGS sequence"/>
</dbReference>